<evidence type="ECO:0000256" key="1">
    <source>
        <dbReference type="SAM" id="SignalP"/>
    </source>
</evidence>
<proteinExistence type="predicted"/>
<accession>A0ABX8TZT4</accession>
<keyword evidence="3" id="KW-1185">Reference proteome</keyword>
<reference evidence="2 3" key="1">
    <citation type="journal article" date="2021" name="ACS Chem. Biol.">
        <title>Genomic-Led Discovery of a Novel Glycopeptide Antibiotic by Nonomuraea coxensis DSM 45129.</title>
        <authorList>
            <person name="Yushchuk O."/>
            <person name="Vior N.M."/>
            <person name="Andreo-Vidal A."/>
            <person name="Berini F."/>
            <person name="Ruckert C."/>
            <person name="Busche T."/>
            <person name="Binda E."/>
            <person name="Kalinowski J."/>
            <person name="Truman A.W."/>
            <person name="Marinelli F."/>
        </authorList>
    </citation>
    <scope>NUCLEOTIDE SEQUENCE [LARGE SCALE GENOMIC DNA]</scope>
    <source>
        <strain evidence="2 3">DSM 45129</strain>
    </source>
</reference>
<feature type="signal peptide" evidence="1">
    <location>
        <begin position="1"/>
        <end position="36"/>
    </location>
</feature>
<sequence>MKGGTPVIPMIGMSATERIFVRIRQLATLLTGAALAASTTLVAGAAPAAAAGPCGSSYTRVGVYPVKRGDGTRTGTLEVHYSSSTGKNCALTYGYGAYANTPSWKSVTISRGDGSGEDSNSGTFTYYAGPVYVSAPGQCIDVQAVVPAWVILDLNNVHCG</sequence>
<gene>
    <name evidence="2" type="primary">sapA1</name>
    <name evidence="2" type="ORF">Nocox_16405</name>
</gene>
<evidence type="ECO:0000313" key="3">
    <source>
        <dbReference type="Proteomes" id="UP000824681"/>
    </source>
</evidence>
<keyword evidence="1" id="KW-0732">Signal</keyword>
<evidence type="ECO:0000313" key="2">
    <source>
        <dbReference type="EMBL" id="QYC40894.1"/>
    </source>
</evidence>
<feature type="chain" id="PRO_5046484739" evidence="1">
    <location>
        <begin position="37"/>
        <end position="160"/>
    </location>
</feature>
<name>A0ABX8TZT4_9ACTN</name>
<dbReference type="Proteomes" id="UP000824681">
    <property type="component" value="Chromosome"/>
</dbReference>
<dbReference type="EMBL" id="CP068985">
    <property type="protein sequence ID" value="QYC40894.1"/>
    <property type="molecule type" value="Genomic_DNA"/>
</dbReference>
<protein>
    <submittedName>
        <fullName evidence="2">Spore-associated protein A</fullName>
    </submittedName>
</protein>
<organism evidence="2 3">
    <name type="scientific">Nonomuraea coxensis DSM 45129</name>
    <dbReference type="NCBI Taxonomy" id="1122611"/>
    <lineage>
        <taxon>Bacteria</taxon>
        <taxon>Bacillati</taxon>
        <taxon>Actinomycetota</taxon>
        <taxon>Actinomycetes</taxon>
        <taxon>Streptosporangiales</taxon>
        <taxon>Streptosporangiaceae</taxon>
        <taxon>Nonomuraea</taxon>
    </lineage>
</organism>